<name>A0AAP0Q365_9MAGN</name>
<evidence type="ECO:0000256" key="1">
    <source>
        <dbReference type="ARBA" id="ARBA00000900"/>
    </source>
</evidence>
<comment type="caution">
    <text evidence="17">The sequence shown here is derived from an EMBL/GenBank/DDBJ whole genome shotgun (WGS) entry which is preliminary data.</text>
</comment>
<evidence type="ECO:0000256" key="5">
    <source>
        <dbReference type="ARBA" id="ARBA00022679"/>
    </source>
</evidence>
<comment type="subcellular location">
    <subcellularLocation>
        <location evidence="2">Membrane</location>
        <topology evidence="2">Single-pass membrane protein</topology>
    </subcellularLocation>
</comment>
<keyword evidence="8 13" id="KW-0863">Zinc-finger</keyword>
<dbReference type="PANTHER" id="PTHR46913">
    <property type="entry name" value="RING-H2 FINGER PROTEIN ATL16"/>
    <property type="match status" value="1"/>
</dbReference>
<dbReference type="InterPro" id="IPR001841">
    <property type="entry name" value="Znf_RING"/>
</dbReference>
<dbReference type="PROSITE" id="PS50089">
    <property type="entry name" value="ZF_RING_2"/>
    <property type="match status" value="1"/>
</dbReference>
<keyword evidence="5" id="KW-0808">Transferase</keyword>
<sequence length="378" mass="41734">MGSQGNPRSWVPFDYNSKDCSQGFCSLYCPQWCYFMFPPPPPAMGFDDEDSKTNFSPLVIAIIGTLASAFLLVTYYTVISKYCGSLESLIRRGRGISNIHREGSNDNQNPSNQEAWRNSATGTGLDEALIKSITVCKYKKGDGFVQVTDCSVCLSEFQEGENVRLLPKCSHAFHLPCIDTWLKSHSTCPLCRANVVSSATTLPVQVVLPVEESAADTTTPSQENQQTNNHSSVAVDELERSCEEASEASDHAASAKTPTRYGSHEDIIIEIIEERVLPIRRSISMDASLQAHVSVADILSLSEDEDDSDDYQLETRPYQLGVESSSKLQLGNHSRADNCRALHSVMNPTAMKRSFSSSGRLLFSRNKRGRNINITIPM</sequence>
<dbReference type="CDD" id="cd16461">
    <property type="entry name" value="RING-H2_EL5-like"/>
    <property type="match status" value="1"/>
</dbReference>
<evidence type="ECO:0000256" key="7">
    <source>
        <dbReference type="ARBA" id="ARBA00022723"/>
    </source>
</evidence>
<dbReference type="GO" id="GO:0008270">
    <property type="term" value="F:zinc ion binding"/>
    <property type="evidence" value="ECO:0007669"/>
    <property type="project" value="UniProtKB-KW"/>
</dbReference>
<dbReference type="InterPro" id="IPR013083">
    <property type="entry name" value="Znf_RING/FYVE/PHD"/>
</dbReference>
<keyword evidence="11 15" id="KW-1133">Transmembrane helix</keyword>
<keyword evidence="12 15" id="KW-0472">Membrane</keyword>
<evidence type="ECO:0000313" key="17">
    <source>
        <dbReference type="EMBL" id="KAK9165535.1"/>
    </source>
</evidence>
<evidence type="ECO:0000256" key="12">
    <source>
        <dbReference type="ARBA" id="ARBA00023136"/>
    </source>
</evidence>
<gene>
    <name evidence="17" type="ORF">Scep_000726</name>
</gene>
<evidence type="ECO:0000256" key="4">
    <source>
        <dbReference type="ARBA" id="ARBA00012483"/>
    </source>
</evidence>
<keyword evidence="18" id="KW-1185">Reference proteome</keyword>
<feature type="compositionally biased region" description="Polar residues" evidence="14">
    <location>
        <begin position="215"/>
        <end position="232"/>
    </location>
</feature>
<evidence type="ECO:0000259" key="16">
    <source>
        <dbReference type="PROSITE" id="PS50089"/>
    </source>
</evidence>
<evidence type="ECO:0000256" key="2">
    <source>
        <dbReference type="ARBA" id="ARBA00004167"/>
    </source>
</evidence>
<comment type="pathway">
    <text evidence="3">Protein modification; protein ubiquitination.</text>
</comment>
<keyword evidence="7" id="KW-0479">Metal-binding</keyword>
<comment type="catalytic activity">
    <reaction evidence="1">
        <text>S-ubiquitinyl-[E2 ubiquitin-conjugating enzyme]-L-cysteine + [acceptor protein]-L-lysine = [E2 ubiquitin-conjugating enzyme]-L-cysteine + N(6)-ubiquitinyl-[acceptor protein]-L-lysine.</text>
        <dbReference type="EC" id="2.3.2.27"/>
    </reaction>
</comment>
<dbReference type="FunFam" id="3.30.40.10:FF:000233">
    <property type="entry name" value="RING-H2 finger protein ATL54"/>
    <property type="match status" value="1"/>
</dbReference>
<evidence type="ECO:0000256" key="3">
    <source>
        <dbReference type="ARBA" id="ARBA00004906"/>
    </source>
</evidence>
<reference evidence="17 18" key="1">
    <citation type="submission" date="2024-01" db="EMBL/GenBank/DDBJ databases">
        <title>Genome assemblies of Stephania.</title>
        <authorList>
            <person name="Yang L."/>
        </authorList>
    </citation>
    <scope>NUCLEOTIDE SEQUENCE [LARGE SCALE GENOMIC DNA]</scope>
    <source>
        <strain evidence="17">JXDWG</strain>
        <tissue evidence="17">Leaf</tissue>
    </source>
</reference>
<keyword evidence="10" id="KW-0862">Zinc</keyword>
<evidence type="ECO:0000256" key="13">
    <source>
        <dbReference type="PROSITE-ProRule" id="PRU00175"/>
    </source>
</evidence>
<dbReference type="SMART" id="SM00184">
    <property type="entry name" value="RING"/>
    <property type="match status" value="1"/>
</dbReference>
<keyword evidence="6 15" id="KW-0812">Transmembrane</keyword>
<feature type="region of interest" description="Disordered" evidence="14">
    <location>
        <begin position="213"/>
        <end position="259"/>
    </location>
</feature>
<feature type="domain" description="RING-type" evidence="16">
    <location>
        <begin position="150"/>
        <end position="192"/>
    </location>
</feature>
<evidence type="ECO:0000256" key="9">
    <source>
        <dbReference type="ARBA" id="ARBA00022786"/>
    </source>
</evidence>
<evidence type="ECO:0000256" key="6">
    <source>
        <dbReference type="ARBA" id="ARBA00022692"/>
    </source>
</evidence>
<dbReference type="GO" id="GO:0061630">
    <property type="term" value="F:ubiquitin protein ligase activity"/>
    <property type="evidence" value="ECO:0007669"/>
    <property type="project" value="UniProtKB-EC"/>
</dbReference>
<dbReference type="Proteomes" id="UP001419268">
    <property type="component" value="Unassembled WGS sequence"/>
</dbReference>
<dbReference type="Gene3D" id="3.30.40.10">
    <property type="entry name" value="Zinc/RING finger domain, C3HC4 (zinc finger)"/>
    <property type="match status" value="1"/>
</dbReference>
<evidence type="ECO:0000256" key="10">
    <source>
        <dbReference type="ARBA" id="ARBA00022833"/>
    </source>
</evidence>
<accession>A0AAP0Q365</accession>
<dbReference type="SUPFAM" id="SSF57850">
    <property type="entry name" value="RING/U-box"/>
    <property type="match status" value="1"/>
</dbReference>
<dbReference type="GO" id="GO:0016567">
    <property type="term" value="P:protein ubiquitination"/>
    <property type="evidence" value="ECO:0007669"/>
    <property type="project" value="InterPro"/>
</dbReference>
<evidence type="ECO:0000256" key="11">
    <source>
        <dbReference type="ARBA" id="ARBA00022989"/>
    </source>
</evidence>
<dbReference type="Pfam" id="PF13639">
    <property type="entry name" value="zf-RING_2"/>
    <property type="match status" value="1"/>
</dbReference>
<evidence type="ECO:0000256" key="8">
    <source>
        <dbReference type="ARBA" id="ARBA00022771"/>
    </source>
</evidence>
<keyword evidence="9" id="KW-0833">Ubl conjugation pathway</keyword>
<evidence type="ECO:0000313" key="18">
    <source>
        <dbReference type="Proteomes" id="UP001419268"/>
    </source>
</evidence>
<dbReference type="EMBL" id="JBBNAG010000001">
    <property type="protein sequence ID" value="KAK9165535.1"/>
    <property type="molecule type" value="Genomic_DNA"/>
</dbReference>
<evidence type="ECO:0000256" key="15">
    <source>
        <dbReference type="SAM" id="Phobius"/>
    </source>
</evidence>
<dbReference type="EC" id="2.3.2.27" evidence="4"/>
<evidence type="ECO:0000256" key="14">
    <source>
        <dbReference type="SAM" id="MobiDB-lite"/>
    </source>
</evidence>
<organism evidence="17 18">
    <name type="scientific">Stephania cephalantha</name>
    <dbReference type="NCBI Taxonomy" id="152367"/>
    <lineage>
        <taxon>Eukaryota</taxon>
        <taxon>Viridiplantae</taxon>
        <taxon>Streptophyta</taxon>
        <taxon>Embryophyta</taxon>
        <taxon>Tracheophyta</taxon>
        <taxon>Spermatophyta</taxon>
        <taxon>Magnoliopsida</taxon>
        <taxon>Ranunculales</taxon>
        <taxon>Menispermaceae</taxon>
        <taxon>Menispermoideae</taxon>
        <taxon>Cissampelideae</taxon>
        <taxon>Stephania</taxon>
    </lineage>
</organism>
<proteinExistence type="predicted"/>
<dbReference type="PANTHER" id="PTHR46913:SF22">
    <property type="entry name" value="RING-TYPE E3 UBIQUITIN TRANSFERASE"/>
    <property type="match status" value="1"/>
</dbReference>
<feature type="transmembrane region" description="Helical" evidence="15">
    <location>
        <begin position="58"/>
        <end position="78"/>
    </location>
</feature>
<dbReference type="AlphaFoldDB" id="A0AAP0Q365"/>
<dbReference type="GO" id="GO:0016020">
    <property type="term" value="C:membrane"/>
    <property type="evidence" value="ECO:0007669"/>
    <property type="project" value="UniProtKB-SubCell"/>
</dbReference>
<dbReference type="InterPro" id="IPR044600">
    <property type="entry name" value="ATL1/ATL16-like"/>
</dbReference>
<protein>
    <recommendedName>
        <fullName evidence="4">RING-type E3 ubiquitin transferase</fullName>
        <ecNumber evidence="4">2.3.2.27</ecNumber>
    </recommendedName>
</protein>